<dbReference type="EMBL" id="JADIMV010000048">
    <property type="protein sequence ID" value="MBO8439539.1"/>
    <property type="molecule type" value="Genomic_DNA"/>
</dbReference>
<dbReference type="Gene3D" id="3.40.50.2020">
    <property type="match status" value="1"/>
</dbReference>
<evidence type="ECO:0000256" key="6">
    <source>
        <dbReference type="ARBA" id="ARBA00022676"/>
    </source>
</evidence>
<dbReference type="InterPro" id="IPR000836">
    <property type="entry name" value="PRTase_dom"/>
</dbReference>
<comment type="pathway">
    <text evidence="2">Pyrimidine metabolism; UMP biosynthesis via salvage pathway; UMP from uracil: step 1/1.</text>
</comment>
<evidence type="ECO:0000256" key="9">
    <source>
        <dbReference type="ARBA" id="ARBA00023134"/>
    </source>
</evidence>
<protein>
    <recommendedName>
        <fullName evidence="13">Uracil phosphoribosyltransferase</fullName>
        <ecNumber evidence="4">2.4.2.9</ecNumber>
    </recommendedName>
    <alternativeName>
        <fullName evidence="10">UMP pyrophosphorylase</fullName>
    </alternativeName>
    <alternativeName>
        <fullName evidence="14">UPRTase</fullName>
    </alternativeName>
</protein>
<reference evidence="16" key="1">
    <citation type="submission" date="2020-10" db="EMBL/GenBank/DDBJ databases">
        <authorList>
            <person name="Gilroy R."/>
        </authorList>
    </citation>
    <scope>NUCLEOTIDE SEQUENCE</scope>
    <source>
        <strain evidence="16">3924</strain>
    </source>
</reference>
<dbReference type="GO" id="GO:0005525">
    <property type="term" value="F:GTP binding"/>
    <property type="evidence" value="ECO:0007669"/>
    <property type="project" value="UniProtKB-KW"/>
</dbReference>
<evidence type="ECO:0000256" key="8">
    <source>
        <dbReference type="ARBA" id="ARBA00022741"/>
    </source>
</evidence>
<name>A0A940DLB4_9BACT</name>
<evidence type="ECO:0000313" key="16">
    <source>
        <dbReference type="EMBL" id="MBO8439539.1"/>
    </source>
</evidence>
<evidence type="ECO:0000256" key="11">
    <source>
        <dbReference type="ARBA" id="ARBA00052919"/>
    </source>
</evidence>
<comment type="caution">
    <text evidence="16">The sequence shown here is derived from an EMBL/GenBank/DDBJ whole genome shotgun (WGS) entry which is preliminary data.</text>
</comment>
<dbReference type="InterPro" id="IPR029057">
    <property type="entry name" value="PRTase-like"/>
</dbReference>
<evidence type="ECO:0000256" key="12">
    <source>
        <dbReference type="ARBA" id="ARBA00056901"/>
    </source>
</evidence>
<evidence type="ECO:0000256" key="4">
    <source>
        <dbReference type="ARBA" id="ARBA00011894"/>
    </source>
</evidence>
<keyword evidence="6 16" id="KW-0328">Glycosyltransferase</keyword>
<evidence type="ECO:0000259" key="15">
    <source>
        <dbReference type="Pfam" id="PF14681"/>
    </source>
</evidence>
<organism evidence="16 17">
    <name type="scientific">Candidatus Aphodosoma intestinipullorum</name>
    <dbReference type="NCBI Taxonomy" id="2840674"/>
    <lineage>
        <taxon>Bacteria</taxon>
        <taxon>Pseudomonadati</taxon>
        <taxon>Bacteroidota</taxon>
        <taxon>Bacteroidia</taxon>
        <taxon>Bacteroidales</taxon>
        <taxon>Candidatus Aphodosoma</taxon>
    </lineage>
</organism>
<dbReference type="Proteomes" id="UP000712007">
    <property type="component" value="Unassembled WGS sequence"/>
</dbReference>
<feature type="domain" description="Phosphoribosyltransferase" evidence="15">
    <location>
        <begin position="10"/>
        <end position="214"/>
    </location>
</feature>
<dbReference type="PANTHER" id="PTHR11608:SF0">
    <property type="entry name" value="BIFUNCTIONAL PROTEIN PYRR"/>
    <property type="match status" value="1"/>
</dbReference>
<evidence type="ECO:0000313" key="17">
    <source>
        <dbReference type="Proteomes" id="UP000712007"/>
    </source>
</evidence>
<comment type="similarity">
    <text evidence="3">Belongs to the UPRTase family.</text>
</comment>
<comment type="cofactor">
    <cofactor evidence="1">
        <name>Mg(2+)</name>
        <dbReference type="ChEBI" id="CHEBI:18420"/>
    </cofactor>
</comment>
<dbReference type="GO" id="GO:0004845">
    <property type="term" value="F:uracil phosphoribosyltransferase activity"/>
    <property type="evidence" value="ECO:0007669"/>
    <property type="project" value="UniProtKB-EC"/>
</dbReference>
<keyword evidence="9" id="KW-0342">GTP-binding</keyword>
<dbReference type="CDD" id="cd06223">
    <property type="entry name" value="PRTases_typeI"/>
    <property type="match status" value="1"/>
</dbReference>
<dbReference type="EC" id="2.4.2.9" evidence="4"/>
<keyword evidence="5" id="KW-0021">Allosteric enzyme</keyword>
<dbReference type="FunFam" id="3.40.50.2020:FF:000023">
    <property type="entry name" value="Probable uracil phosphoribosyltransferase"/>
    <property type="match status" value="1"/>
</dbReference>
<comment type="function">
    <text evidence="12">Catalyzes the conversion of uracil and 5-phospho-alpha-D-ribose 1-diphosphate (PRPP) to UMP and diphosphate.</text>
</comment>
<dbReference type="Pfam" id="PF14681">
    <property type="entry name" value="UPRTase"/>
    <property type="match status" value="1"/>
</dbReference>
<evidence type="ECO:0000256" key="10">
    <source>
        <dbReference type="ARBA" id="ARBA00031082"/>
    </source>
</evidence>
<sequence length="218" mass="23952">MKIHHLGEENSLLNHFIREIRSVEIQGDPLRFRRNLERIGEIMAYEISKTLDYTTVDVRTPLGVAQTGVATDGIVVASILRAGLPLHNGVLSYFDHAENCFVSAYRKYTDETHFDVHVEYIASPCLDGKTVILCDTMLATGSSMELAYRAILTRGTPKRVAVCSILASRRAVDYIASALPPETCDLWVAAIDPELNSHAYIVPGLGDAGDLAFGAKMD</sequence>
<dbReference type="InterPro" id="IPR050137">
    <property type="entry name" value="PyrR_bifunctional"/>
</dbReference>
<evidence type="ECO:0000256" key="1">
    <source>
        <dbReference type="ARBA" id="ARBA00001946"/>
    </source>
</evidence>
<keyword evidence="7 16" id="KW-0808">Transferase</keyword>
<evidence type="ECO:0000256" key="14">
    <source>
        <dbReference type="ARBA" id="ARBA00079807"/>
    </source>
</evidence>
<dbReference type="SUPFAM" id="SSF53271">
    <property type="entry name" value="PRTase-like"/>
    <property type="match status" value="1"/>
</dbReference>
<evidence type="ECO:0000256" key="3">
    <source>
        <dbReference type="ARBA" id="ARBA00009516"/>
    </source>
</evidence>
<comment type="catalytic activity">
    <reaction evidence="11">
        <text>UMP + diphosphate = 5-phospho-alpha-D-ribose 1-diphosphate + uracil</text>
        <dbReference type="Rhea" id="RHEA:13017"/>
        <dbReference type="ChEBI" id="CHEBI:17568"/>
        <dbReference type="ChEBI" id="CHEBI:33019"/>
        <dbReference type="ChEBI" id="CHEBI:57865"/>
        <dbReference type="ChEBI" id="CHEBI:58017"/>
        <dbReference type="EC" id="2.4.2.9"/>
    </reaction>
</comment>
<gene>
    <name evidence="16" type="primary">upp</name>
    <name evidence="16" type="ORF">IAC51_02705</name>
</gene>
<keyword evidence="8" id="KW-0547">Nucleotide-binding</keyword>
<dbReference type="AlphaFoldDB" id="A0A940DLB4"/>
<reference evidence="16" key="2">
    <citation type="journal article" date="2021" name="PeerJ">
        <title>Extensive microbial diversity within the chicken gut microbiome revealed by metagenomics and culture.</title>
        <authorList>
            <person name="Gilroy R."/>
            <person name="Ravi A."/>
            <person name="Getino M."/>
            <person name="Pursley I."/>
            <person name="Horton D.L."/>
            <person name="Alikhan N.F."/>
            <person name="Baker D."/>
            <person name="Gharbi K."/>
            <person name="Hall N."/>
            <person name="Watson M."/>
            <person name="Adriaenssens E.M."/>
            <person name="Foster-Nyarko E."/>
            <person name="Jarju S."/>
            <person name="Secka A."/>
            <person name="Antonio M."/>
            <person name="Oren A."/>
            <person name="Chaudhuri R.R."/>
            <person name="La Ragione R."/>
            <person name="Hildebrand F."/>
            <person name="Pallen M.J."/>
        </authorList>
    </citation>
    <scope>NUCLEOTIDE SEQUENCE</scope>
    <source>
        <strain evidence="16">3924</strain>
    </source>
</reference>
<dbReference type="PANTHER" id="PTHR11608">
    <property type="entry name" value="BIFUNCTIONAL PROTEIN PYRR"/>
    <property type="match status" value="1"/>
</dbReference>
<evidence type="ECO:0000256" key="7">
    <source>
        <dbReference type="ARBA" id="ARBA00022679"/>
    </source>
</evidence>
<proteinExistence type="inferred from homology"/>
<evidence type="ECO:0000256" key="13">
    <source>
        <dbReference type="ARBA" id="ARBA00072146"/>
    </source>
</evidence>
<evidence type="ECO:0000256" key="2">
    <source>
        <dbReference type="ARBA" id="ARBA00005180"/>
    </source>
</evidence>
<accession>A0A940DLB4</accession>
<dbReference type="NCBIfam" id="NF001097">
    <property type="entry name" value="PRK00129.1"/>
    <property type="match status" value="1"/>
</dbReference>
<evidence type="ECO:0000256" key="5">
    <source>
        <dbReference type="ARBA" id="ARBA00022533"/>
    </source>
</evidence>